<protein>
    <submittedName>
        <fullName evidence="3">Uncharacterized protein</fullName>
    </submittedName>
</protein>
<reference evidence="3 4" key="1">
    <citation type="submission" date="2024-06" db="EMBL/GenBank/DDBJ databases">
        <title>Complete genome of Phlyctema vagabunda strain 19-DSS-EL-015.</title>
        <authorList>
            <person name="Fiorenzani C."/>
        </authorList>
    </citation>
    <scope>NUCLEOTIDE SEQUENCE [LARGE SCALE GENOMIC DNA]</scope>
    <source>
        <strain evidence="3 4">19-DSS-EL-015</strain>
    </source>
</reference>
<evidence type="ECO:0000256" key="1">
    <source>
        <dbReference type="SAM" id="MobiDB-lite"/>
    </source>
</evidence>
<feature type="compositionally biased region" description="Pro residues" evidence="1">
    <location>
        <begin position="47"/>
        <end position="59"/>
    </location>
</feature>
<name>A0ABR4PVT8_9HELO</name>
<dbReference type="Proteomes" id="UP001629113">
    <property type="component" value="Unassembled WGS sequence"/>
</dbReference>
<accession>A0ABR4PVT8</accession>
<evidence type="ECO:0000313" key="4">
    <source>
        <dbReference type="Proteomes" id="UP001629113"/>
    </source>
</evidence>
<evidence type="ECO:0000256" key="2">
    <source>
        <dbReference type="SAM" id="SignalP"/>
    </source>
</evidence>
<proteinExistence type="predicted"/>
<evidence type="ECO:0000313" key="3">
    <source>
        <dbReference type="EMBL" id="KAL3427470.1"/>
    </source>
</evidence>
<gene>
    <name evidence="3" type="ORF">PVAG01_00979</name>
</gene>
<sequence>MAILSRNIALSGILFTCVLWAMYKLVVTGEEDSPTMTPTSHNDAEPSPNPIPKPHPPFADFPDIDREPTERLQSLNIGRSNIVMGWPSVGGIIVAEFVPSVELDFLGLDRFTAVERSYNQTEEDEFCRKLRLIGGKWWSSYWDFIETTQYQMRKMTPEEEQVLYLGWPAKGGGVWIIRLENRNVFWVGFDRHRNAHTMEERCRALEMSGATFYENPEDCTYVKPLLTGYGEDKLPYKNSILDEESEEEL</sequence>
<organism evidence="3 4">
    <name type="scientific">Phlyctema vagabunda</name>
    <dbReference type="NCBI Taxonomy" id="108571"/>
    <lineage>
        <taxon>Eukaryota</taxon>
        <taxon>Fungi</taxon>
        <taxon>Dikarya</taxon>
        <taxon>Ascomycota</taxon>
        <taxon>Pezizomycotina</taxon>
        <taxon>Leotiomycetes</taxon>
        <taxon>Helotiales</taxon>
        <taxon>Dermateaceae</taxon>
        <taxon>Phlyctema</taxon>
    </lineage>
</organism>
<feature type="region of interest" description="Disordered" evidence="1">
    <location>
        <begin position="31"/>
        <end position="64"/>
    </location>
</feature>
<comment type="caution">
    <text evidence="3">The sequence shown here is derived from an EMBL/GenBank/DDBJ whole genome shotgun (WGS) entry which is preliminary data.</text>
</comment>
<feature type="signal peptide" evidence="2">
    <location>
        <begin position="1"/>
        <end position="29"/>
    </location>
</feature>
<keyword evidence="4" id="KW-1185">Reference proteome</keyword>
<keyword evidence="2" id="KW-0732">Signal</keyword>
<feature type="chain" id="PRO_5047090633" evidence="2">
    <location>
        <begin position="30"/>
        <end position="249"/>
    </location>
</feature>
<dbReference type="EMBL" id="JBFCZG010000001">
    <property type="protein sequence ID" value="KAL3427470.1"/>
    <property type="molecule type" value="Genomic_DNA"/>
</dbReference>